<evidence type="ECO:0000256" key="1">
    <source>
        <dbReference type="SAM" id="MobiDB-lite"/>
    </source>
</evidence>
<protein>
    <submittedName>
        <fullName evidence="3">Putative secreted protein</fullName>
    </submittedName>
</protein>
<accession>E1CBY3</accession>
<feature type="compositionally biased region" description="Low complexity" evidence="1">
    <location>
        <begin position="177"/>
        <end position="201"/>
    </location>
</feature>
<feature type="region of interest" description="Disordered" evidence="1">
    <location>
        <begin position="171"/>
        <end position="202"/>
    </location>
</feature>
<dbReference type="AlphaFoldDB" id="E1CBY3"/>
<name>E1CBY3_9GAMM</name>
<proteinExistence type="predicted"/>
<feature type="signal peptide" evidence="2">
    <location>
        <begin position="1"/>
        <end position="19"/>
    </location>
</feature>
<feature type="chain" id="PRO_5003144836" evidence="2">
    <location>
        <begin position="20"/>
        <end position="440"/>
    </location>
</feature>
<dbReference type="EMBL" id="AB501289">
    <property type="protein sequence ID" value="BAJ17654.1"/>
    <property type="molecule type" value="Genomic_DNA"/>
</dbReference>
<evidence type="ECO:0000256" key="2">
    <source>
        <dbReference type="SAM" id="SignalP"/>
    </source>
</evidence>
<reference evidence="3" key="1">
    <citation type="journal article" date="2010" name="FEMS Microbiol. Lett.">
        <title>Soluble and particulate methane monooxygenase gene clusters of the type I methanotroph Methylovulum miyakonense HT12.</title>
        <authorList>
            <person name="Iguchi H."/>
            <person name="Yurimoto H."/>
            <person name="Sakai Y."/>
        </authorList>
    </citation>
    <scope>NUCLEOTIDE SEQUENCE</scope>
    <source>
        <strain evidence="3">HT12</strain>
    </source>
</reference>
<organism evidence="3">
    <name type="scientific">Methylovulum miyakonense</name>
    <dbReference type="NCBI Taxonomy" id="645578"/>
    <lineage>
        <taxon>Bacteria</taxon>
        <taxon>Pseudomonadati</taxon>
        <taxon>Pseudomonadota</taxon>
        <taxon>Gammaproteobacteria</taxon>
        <taxon>Methylococcales</taxon>
        <taxon>Methylococcaceae</taxon>
        <taxon>Methylovulum</taxon>
    </lineage>
</organism>
<keyword evidence="2" id="KW-0732">Signal</keyword>
<evidence type="ECO:0000313" key="3">
    <source>
        <dbReference type="EMBL" id="BAJ17654.1"/>
    </source>
</evidence>
<sequence>MKKITVSLVLSLLPYCAFSDVFQADITVTNSPIDTQKKSFGFNNAENFFDQLTRNGIKQDFNNYSDTSGVKAVTDYQGVLLNINLPQNSSTNELILSIPKLNFTKTFTGPSRSNTTQQLKNYLKSDIDGTATHIVEYQVGNTPNSPLTGNPSSLGGQMVAIGFNNATNIPTTNLPYSSPDTSSSPVSDHNSTGGSHSSSSSANPVIVGVAGGTYTQKGLDISVFNVPISKAFNIDSDDPRKKLLLNGQFNYITVGQAASYQGAVGIGYMHPITDHWYLIPSINYGAIGSQDLASLGQIFSTSLSSNYQFRLPGYDMALVNMFGYYKTLPLNISGVISSNPDINNYVFKNGIFASKVVPFLFGQDVRVKGFFTDTEFTGSKVFIRQYNEVGLELSSVRKVGWLDKISFGLADSLTLSAKYIFSIQDPNNFEGYEIGVGYDF</sequence>